<feature type="chain" id="PRO_5015138466" description="Hydroxyproline-rich glycoprotein family protein" evidence="2">
    <location>
        <begin position="22"/>
        <end position="191"/>
    </location>
</feature>
<name>A0A2P5DWV8_PARAD</name>
<evidence type="ECO:0000313" key="3">
    <source>
        <dbReference type="EMBL" id="PON77768.1"/>
    </source>
</evidence>
<proteinExistence type="predicted"/>
<keyword evidence="2" id="KW-0732">Signal</keyword>
<reference evidence="4" key="1">
    <citation type="submission" date="2016-06" db="EMBL/GenBank/DDBJ databases">
        <title>Parallel loss of symbiosis genes in relatives of nitrogen-fixing non-legume Parasponia.</title>
        <authorList>
            <person name="Van Velzen R."/>
            <person name="Holmer R."/>
            <person name="Bu F."/>
            <person name="Rutten L."/>
            <person name="Van Zeijl A."/>
            <person name="Liu W."/>
            <person name="Santuari L."/>
            <person name="Cao Q."/>
            <person name="Sharma T."/>
            <person name="Shen D."/>
            <person name="Roswanjaya Y."/>
            <person name="Wardhani T."/>
            <person name="Kalhor M.S."/>
            <person name="Jansen J."/>
            <person name="Van den Hoogen J."/>
            <person name="Gungor B."/>
            <person name="Hartog M."/>
            <person name="Hontelez J."/>
            <person name="Verver J."/>
            <person name="Yang W.-C."/>
            <person name="Schijlen E."/>
            <person name="Repin R."/>
            <person name="Schilthuizen M."/>
            <person name="Schranz E."/>
            <person name="Heidstra R."/>
            <person name="Miyata K."/>
            <person name="Fedorova E."/>
            <person name="Kohlen W."/>
            <person name="Bisseling T."/>
            <person name="Smit S."/>
            <person name="Geurts R."/>
        </authorList>
    </citation>
    <scope>NUCLEOTIDE SEQUENCE [LARGE SCALE GENOMIC DNA]</scope>
    <source>
        <strain evidence="4">cv. WU1-14</strain>
    </source>
</reference>
<protein>
    <recommendedName>
        <fullName evidence="5">Hydroxyproline-rich glycoprotein family protein</fullName>
    </recommendedName>
</protein>
<dbReference type="EMBL" id="JXTB01000012">
    <property type="protein sequence ID" value="PON77768.1"/>
    <property type="molecule type" value="Genomic_DNA"/>
</dbReference>
<dbReference type="OrthoDB" id="10412361at2759"/>
<evidence type="ECO:0000256" key="2">
    <source>
        <dbReference type="SAM" id="SignalP"/>
    </source>
</evidence>
<dbReference type="AlphaFoldDB" id="A0A2P5DWV8"/>
<evidence type="ECO:0000313" key="4">
    <source>
        <dbReference type="Proteomes" id="UP000237105"/>
    </source>
</evidence>
<dbReference type="Proteomes" id="UP000237105">
    <property type="component" value="Unassembled WGS sequence"/>
</dbReference>
<gene>
    <name evidence="3" type="ORF">PanWU01x14_025240</name>
</gene>
<feature type="region of interest" description="Disordered" evidence="1">
    <location>
        <begin position="157"/>
        <end position="178"/>
    </location>
</feature>
<organism evidence="3 4">
    <name type="scientific">Parasponia andersonii</name>
    <name type="common">Sponia andersonii</name>
    <dbReference type="NCBI Taxonomy" id="3476"/>
    <lineage>
        <taxon>Eukaryota</taxon>
        <taxon>Viridiplantae</taxon>
        <taxon>Streptophyta</taxon>
        <taxon>Embryophyta</taxon>
        <taxon>Tracheophyta</taxon>
        <taxon>Spermatophyta</taxon>
        <taxon>Magnoliopsida</taxon>
        <taxon>eudicotyledons</taxon>
        <taxon>Gunneridae</taxon>
        <taxon>Pentapetalae</taxon>
        <taxon>rosids</taxon>
        <taxon>fabids</taxon>
        <taxon>Rosales</taxon>
        <taxon>Cannabaceae</taxon>
        <taxon>Parasponia</taxon>
    </lineage>
</organism>
<feature type="signal peptide" evidence="2">
    <location>
        <begin position="1"/>
        <end position="21"/>
    </location>
</feature>
<accession>A0A2P5DWV8</accession>
<keyword evidence="4" id="KW-1185">Reference proteome</keyword>
<comment type="caution">
    <text evidence="3">The sequence shown here is derived from an EMBL/GenBank/DDBJ whole genome shotgun (WGS) entry which is preliminary data.</text>
</comment>
<feature type="region of interest" description="Disordered" evidence="1">
    <location>
        <begin position="47"/>
        <end position="68"/>
    </location>
</feature>
<sequence length="191" mass="20538">MMNILLLLAFLVFLAISPAHARILPAETIIPQGEMYDMIISIYGEDRALSPPPPPSSSTPINPSTGACEPCDDVVKITGKSELRPENDFESPLAHPSPRPFSRPIIQMPGTKDNDDAFSLDHHHSISGTSTTTSQGDYPQLMTKIAAVSLSCENVANIDGKRPQSPPPPGSPVSSPIVLPSSLASKWKTMW</sequence>
<evidence type="ECO:0000256" key="1">
    <source>
        <dbReference type="SAM" id="MobiDB-lite"/>
    </source>
</evidence>
<evidence type="ECO:0008006" key="5">
    <source>
        <dbReference type="Google" id="ProtNLM"/>
    </source>
</evidence>